<dbReference type="AlphaFoldDB" id="A0A1G9PG13"/>
<sequence length="191" mass="21959">MKINLKNKKVRAAIVATVVILVPLGGVFVWGYGQANFIENDYVDIESDVRVIKDTAIERNDIILKSQADILKYINDKKTLENIDTKTKELIELSEFSESTSDTNKRIDMINEVNKDVNKVLVELYKNEKVKQDEKLSKSIESIEELDYSIDGIIKELAVGSLKEYNERLNKFPVKSYAEKRNMEKINIIKN</sequence>
<evidence type="ECO:0000313" key="2">
    <source>
        <dbReference type="EMBL" id="SDL97157.1"/>
    </source>
</evidence>
<dbReference type="RefSeq" id="WP_092725724.1">
    <property type="nucleotide sequence ID" value="NZ_FNGW01000004.1"/>
</dbReference>
<proteinExistence type="predicted"/>
<keyword evidence="1" id="KW-1133">Transmembrane helix</keyword>
<keyword evidence="1" id="KW-0472">Membrane</keyword>
<evidence type="ECO:0000256" key="1">
    <source>
        <dbReference type="SAM" id="Phobius"/>
    </source>
</evidence>
<dbReference type="STRING" id="1121325.SAMN04515677_104327"/>
<feature type="transmembrane region" description="Helical" evidence="1">
    <location>
        <begin position="12"/>
        <end position="33"/>
    </location>
</feature>
<gene>
    <name evidence="2" type="ORF">SAMN04515677_104327</name>
</gene>
<dbReference type="Proteomes" id="UP000199068">
    <property type="component" value="Unassembled WGS sequence"/>
</dbReference>
<dbReference type="EMBL" id="FNGW01000004">
    <property type="protein sequence ID" value="SDL97157.1"/>
    <property type="molecule type" value="Genomic_DNA"/>
</dbReference>
<reference evidence="2 3" key="1">
    <citation type="submission" date="2016-10" db="EMBL/GenBank/DDBJ databases">
        <authorList>
            <person name="de Groot N.N."/>
        </authorList>
    </citation>
    <scope>NUCLEOTIDE SEQUENCE [LARGE SCALE GENOMIC DNA]</scope>
    <source>
        <strain evidence="2 3">DSM 797</strain>
    </source>
</reference>
<protein>
    <submittedName>
        <fullName evidence="2">Uncharacterized protein</fullName>
    </submittedName>
</protein>
<accession>A0A1G9PG13</accession>
<name>A0A1G9PG13_9FIRM</name>
<organism evidence="2 3">
    <name type="scientific">Romboutsia lituseburensis DSM 797</name>
    <dbReference type="NCBI Taxonomy" id="1121325"/>
    <lineage>
        <taxon>Bacteria</taxon>
        <taxon>Bacillati</taxon>
        <taxon>Bacillota</taxon>
        <taxon>Clostridia</taxon>
        <taxon>Peptostreptococcales</taxon>
        <taxon>Peptostreptococcaceae</taxon>
        <taxon>Romboutsia</taxon>
    </lineage>
</organism>
<keyword evidence="1" id="KW-0812">Transmembrane</keyword>
<keyword evidence="3" id="KW-1185">Reference proteome</keyword>
<evidence type="ECO:0000313" key="3">
    <source>
        <dbReference type="Proteomes" id="UP000199068"/>
    </source>
</evidence>